<dbReference type="CDD" id="cd03505">
    <property type="entry name" value="Delta9-FADS-like"/>
    <property type="match status" value="1"/>
</dbReference>
<feature type="transmembrane region" description="Helical" evidence="14">
    <location>
        <begin position="212"/>
        <end position="233"/>
    </location>
</feature>
<keyword evidence="4 13" id="KW-0812">Transmembrane</keyword>
<dbReference type="PANTHER" id="PTHR11351">
    <property type="entry name" value="ACYL-COA DESATURASE"/>
    <property type="match status" value="1"/>
</dbReference>
<evidence type="ECO:0000256" key="3">
    <source>
        <dbReference type="ARBA" id="ARBA00022516"/>
    </source>
</evidence>
<dbReference type="Proteomes" id="UP000285301">
    <property type="component" value="Unassembled WGS sequence"/>
</dbReference>
<dbReference type="GO" id="GO:0006636">
    <property type="term" value="P:unsaturated fatty acid biosynthetic process"/>
    <property type="evidence" value="ECO:0007669"/>
    <property type="project" value="TreeGrafter"/>
</dbReference>
<feature type="transmembrane region" description="Helical" evidence="14">
    <location>
        <begin position="239"/>
        <end position="259"/>
    </location>
</feature>
<reference evidence="16 18" key="1">
    <citation type="journal article" date="2018" name="Gigascience">
        <title>Genomes of trombidid mites reveal novel predicted allergens and laterally-transferred genes associated with secondary metabolism.</title>
        <authorList>
            <person name="Dong X."/>
            <person name="Chaisiri K."/>
            <person name="Xia D."/>
            <person name="Armstrong S.D."/>
            <person name="Fang Y."/>
            <person name="Donnelly M.J."/>
            <person name="Kadowaki T."/>
            <person name="McGarry J.W."/>
            <person name="Darby A.C."/>
            <person name="Makepeace B.L."/>
        </authorList>
    </citation>
    <scope>NUCLEOTIDE SEQUENCE [LARGE SCALE GENOMIC DNA]</scope>
    <source>
        <strain evidence="16">UoL-WK</strain>
    </source>
</reference>
<evidence type="ECO:0000256" key="6">
    <source>
        <dbReference type="ARBA" id="ARBA00022832"/>
    </source>
</evidence>
<keyword evidence="3 13" id="KW-0444">Lipid biosynthesis</keyword>
<feature type="domain" description="Fatty acid desaturase" evidence="15">
    <location>
        <begin position="96"/>
        <end position="300"/>
    </location>
</feature>
<organism evidence="16 18">
    <name type="scientific">Dinothrombium tinctorium</name>
    <dbReference type="NCBI Taxonomy" id="1965070"/>
    <lineage>
        <taxon>Eukaryota</taxon>
        <taxon>Metazoa</taxon>
        <taxon>Ecdysozoa</taxon>
        <taxon>Arthropoda</taxon>
        <taxon>Chelicerata</taxon>
        <taxon>Arachnida</taxon>
        <taxon>Acari</taxon>
        <taxon>Acariformes</taxon>
        <taxon>Trombidiformes</taxon>
        <taxon>Prostigmata</taxon>
        <taxon>Anystina</taxon>
        <taxon>Parasitengona</taxon>
        <taxon>Trombidioidea</taxon>
        <taxon>Trombidiidae</taxon>
        <taxon>Dinothrombium</taxon>
    </lineage>
</organism>
<dbReference type="PROSITE" id="PS00476">
    <property type="entry name" value="FATTY_ACID_DESATUR_1"/>
    <property type="match status" value="1"/>
</dbReference>
<keyword evidence="9" id="KW-0408">Iron</keyword>
<keyword evidence="5" id="KW-0479">Metal-binding</keyword>
<dbReference type="STRING" id="1965070.A0A3S5WGV3"/>
<dbReference type="OrthoDB" id="6406588at2759"/>
<name>A0A3S5WGV3_9ACAR</name>
<reference evidence="16" key="2">
    <citation type="submission" date="2018-11" db="EMBL/GenBank/DDBJ databases">
        <title>Trombidioid mite genomics.</title>
        <authorList>
            <person name="Dong X."/>
        </authorList>
    </citation>
    <scope>NUCLEOTIDE SEQUENCE</scope>
    <source>
        <strain evidence="16">UoL-WK</strain>
    </source>
</reference>
<comment type="subcellular location">
    <subcellularLocation>
        <location evidence="1">Membrane</location>
        <topology evidence="1">Multi-pass membrane protein</topology>
    </subcellularLocation>
</comment>
<protein>
    <submittedName>
        <fullName evidence="16">Stearoyl-CoA desaturase-like protein</fullName>
    </submittedName>
</protein>
<evidence type="ECO:0000313" key="17">
    <source>
        <dbReference type="EMBL" id="RWS07832.1"/>
    </source>
</evidence>
<dbReference type="PANTHER" id="PTHR11351:SF31">
    <property type="entry name" value="DESATURASE 1, ISOFORM A-RELATED"/>
    <property type="match status" value="1"/>
</dbReference>
<dbReference type="InterPro" id="IPR005804">
    <property type="entry name" value="FA_desaturase_dom"/>
</dbReference>
<dbReference type="Pfam" id="PF00487">
    <property type="entry name" value="FA_desaturase"/>
    <property type="match status" value="1"/>
</dbReference>
<evidence type="ECO:0000259" key="15">
    <source>
        <dbReference type="Pfam" id="PF00487"/>
    </source>
</evidence>
<gene>
    <name evidence="16" type="ORF">B4U79_02476</name>
    <name evidence="17" type="ORF">B4U79_04871</name>
</gene>
<evidence type="ECO:0000256" key="11">
    <source>
        <dbReference type="ARBA" id="ARBA00023136"/>
    </source>
</evidence>
<comment type="domain">
    <text evidence="13">The histidine box domains are involved in binding the catalytic metal ions.</text>
</comment>
<evidence type="ECO:0000313" key="16">
    <source>
        <dbReference type="EMBL" id="RWS07827.1"/>
    </source>
</evidence>
<feature type="transmembrane region" description="Helical" evidence="14">
    <location>
        <begin position="100"/>
        <end position="118"/>
    </location>
</feature>
<evidence type="ECO:0000256" key="4">
    <source>
        <dbReference type="ARBA" id="ARBA00022692"/>
    </source>
</evidence>
<evidence type="ECO:0000256" key="7">
    <source>
        <dbReference type="ARBA" id="ARBA00022989"/>
    </source>
</evidence>
<evidence type="ECO:0000256" key="8">
    <source>
        <dbReference type="ARBA" id="ARBA00023002"/>
    </source>
</evidence>
<keyword evidence="12 13" id="KW-0275">Fatty acid biosynthesis</keyword>
<keyword evidence="10" id="KW-0443">Lipid metabolism</keyword>
<dbReference type="GO" id="GO:0004768">
    <property type="term" value="F:stearoyl-CoA 9-desaturase activity"/>
    <property type="evidence" value="ECO:0007669"/>
    <property type="project" value="TreeGrafter"/>
</dbReference>
<sequence>MPPSTKNHLELREYANSHGTDVSPVNRHDKKLVKSEGRKTGDVQSNALDKRSSPFIYVKYGDWSVVWRNVIIFTILHLLYFYAVYLLLKEGRYKPWLLGWWFALWGGMGITAGAHRLWSHKSYKARLPLRIFLMLGQCIAGQNDLYTWCRDHRVHHKFSETDADPHNSLRGYFFAHMGWLLMKKHPDVMTKGKQVELHDLLADPVIRFQRKFYIPLFLMFAFIFPTALSVYLFNETWKFAFFSAGILRYVTSLHCTWFVNSTAHMFGGRPYNEKINPRENVWVSFGAFGEGYHNYHHTFPWDYATSEFSFGVNVSKLFIDAMAFIGQAYDLKRVPKHYVVDRKHKISAKSEH</sequence>
<evidence type="ECO:0000256" key="10">
    <source>
        <dbReference type="ARBA" id="ARBA00023098"/>
    </source>
</evidence>
<dbReference type="GO" id="GO:0005506">
    <property type="term" value="F:iron ion binding"/>
    <property type="evidence" value="ECO:0007669"/>
    <property type="project" value="TreeGrafter"/>
</dbReference>
<evidence type="ECO:0000256" key="13">
    <source>
        <dbReference type="RuleBase" id="RU000581"/>
    </source>
</evidence>
<evidence type="ECO:0000256" key="14">
    <source>
        <dbReference type="SAM" id="Phobius"/>
    </source>
</evidence>
<comment type="similarity">
    <text evidence="2 13">Belongs to the fatty acid desaturase type 1 family.</text>
</comment>
<keyword evidence="11 14" id="KW-0472">Membrane</keyword>
<dbReference type="PRINTS" id="PR00075">
    <property type="entry name" value="FACDDSATRASE"/>
</dbReference>
<dbReference type="AlphaFoldDB" id="A0A3S5WGV3"/>
<evidence type="ECO:0000256" key="2">
    <source>
        <dbReference type="ARBA" id="ARBA00009295"/>
    </source>
</evidence>
<evidence type="ECO:0000256" key="5">
    <source>
        <dbReference type="ARBA" id="ARBA00022723"/>
    </source>
</evidence>
<dbReference type="GO" id="GO:0005789">
    <property type="term" value="C:endoplasmic reticulum membrane"/>
    <property type="evidence" value="ECO:0007669"/>
    <property type="project" value="TreeGrafter"/>
</dbReference>
<accession>A0A3S5WGV3</accession>
<dbReference type="InterPro" id="IPR001522">
    <property type="entry name" value="FADS-1_CS"/>
</dbReference>
<feature type="transmembrane region" description="Helical" evidence="14">
    <location>
        <begin position="65"/>
        <end position="88"/>
    </location>
</feature>
<keyword evidence="7 14" id="KW-1133">Transmembrane helix</keyword>
<keyword evidence="6" id="KW-0276">Fatty acid metabolism</keyword>
<evidence type="ECO:0000256" key="1">
    <source>
        <dbReference type="ARBA" id="ARBA00004141"/>
    </source>
</evidence>
<keyword evidence="8 13" id="KW-0560">Oxidoreductase</keyword>
<comment type="cofactor">
    <cofactor evidence="13">
        <name>Fe(2+)</name>
        <dbReference type="ChEBI" id="CHEBI:29033"/>
    </cofactor>
</comment>
<dbReference type="EMBL" id="NCKU01003281">
    <property type="protein sequence ID" value="RWS07832.1"/>
    <property type="molecule type" value="Genomic_DNA"/>
</dbReference>
<proteinExistence type="inferred from homology"/>
<dbReference type="EMBL" id="NCKU01003284">
    <property type="protein sequence ID" value="RWS07827.1"/>
    <property type="molecule type" value="Genomic_DNA"/>
</dbReference>
<evidence type="ECO:0000313" key="18">
    <source>
        <dbReference type="Proteomes" id="UP000285301"/>
    </source>
</evidence>
<dbReference type="InterPro" id="IPR015876">
    <property type="entry name" value="Acyl-CoA_DS"/>
</dbReference>
<evidence type="ECO:0000256" key="12">
    <source>
        <dbReference type="ARBA" id="ARBA00023160"/>
    </source>
</evidence>
<keyword evidence="18" id="KW-1185">Reference proteome</keyword>
<comment type="caution">
    <text evidence="16">The sequence shown here is derived from an EMBL/GenBank/DDBJ whole genome shotgun (WGS) entry which is preliminary data.</text>
</comment>
<evidence type="ECO:0000256" key="9">
    <source>
        <dbReference type="ARBA" id="ARBA00023004"/>
    </source>
</evidence>